<proteinExistence type="inferred from homology"/>
<feature type="region of interest" description="Disordered" evidence="2">
    <location>
        <begin position="137"/>
        <end position="226"/>
    </location>
</feature>
<keyword evidence="5" id="KW-1185">Reference proteome</keyword>
<dbReference type="PANTHER" id="PTHR22166">
    <property type="entry name" value="ENDOPLASMIC RETICULUM JUNCTION FORMATION PROTEIN LUNAPARK"/>
    <property type="match status" value="1"/>
</dbReference>
<dbReference type="OrthoDB" id="1725934at2759"/>
<keyword evidence="1" id="KW-0863">Zinc-finger</keyword>
<keyword evidence="1" id="KW-1133">Transmembrane helix</keyword>
<feature type="region of interest" description="Disordered" evidence="2">
    <location>
        <begin position="319"/>
        <end position="386"/>
    </location>
</feature>
<keyword evidence="1" id="KW-0862">Zinc</keyword>
<comment type="similarity">
    <text evidence="1">Belongs to the lunapark family.</text>
</comment>
<evidence type="ECO:0000313" key="5">
    <source>
        <dbReference type="Proteomes" id="UP000664169"/>
    </source>
</evidence>
<dbReference type="GO" id="GO:0071788">
    <property type="term" value="P:endoplasmic reticulum tubular network maintenance"/>
    <property type="evidence" value="ECO:0007669"/>
    <property type="project" value="UniProtKB-UniRule"/>
</dbReference>
<dbReference type="GO" id="GO:0098826">
    <property type="term" value="C:endoplasmic reticulum tubular network membrane"/>
    <property type="evidence" value="ECO:0007669"/>
    <property type="project" value="UniProtKB-UniRule"/>
</dbReference>
<keyword evidence="1" id="KW-0256">Endoplasmic reticulum</keyword>
<feature type="compositionally biased region" description="Polar residues" evidence="2">
    <location>
        <begin position="362"/>
        <end position="371"/>
    </location>
</feature>
<comment type="caution">
    <text evidence="4">The sequence shown here is derived from an EMBL/GenBank/DDBJ whole genome shotgun (WGS) entry which is preliminary data.</text>
</comment>
<keyword evidence="1" id="KW-0812">Transmembrane</keyword>
<feature type="compositionally biased region" description="Polar residues" evidence="2">
    <location>
        <begin position="188"/>
        <end position="201"/>
    </location>
</feature>
<dbReference type="Proteomes" id="UP000664169">
    <property type="component" value="Unassembled WGS sequence"/>
</dbReference>
<dbReference type="InterPro" id="IPR019273">
    <property type="entry name" value="Lunapark_Znf"/>
</dbReference>
<feature type="compositionally biased region" description="Basic and acidic residues" evidence="2">
    <location>
        <begin position="330"/>
        <end position="345"/>
    </location>
</feature>
<feature type="compositionally biased region" description="Acidic residues" evidence="2">
    <location>
        <begin position="346"/>
        <end position="361"/>
    </location>
</feature>
<sequence>MVSFWPWKGTDTSPASFEKSLSATAKKIGLANASLEASRQQSRRLKALWTLYTSIAYLLYFMIVALVIGIKNGGIAELGALIGAPLVIYGVREAIARFYAYRNSNKQAHLETLQKQRDGIITKLKEATKYDSTQQLLEKYGGTPPKPQNPLNRTDNQNRQRDPLRPNRPMLIPPSTANVPRGPLTAPNALQNPQSGVSVSNPPLTAAAATPPWAQQHSPVESSAEFAPNAFPPSHYYAQTGTDLGAPRWYDRFLDVLLGEDESHPKNRIILICKNCRLVNGQAPPGTKSLADIGKWRCSSCGKMNGEDTEMQKIVAEIQDARSSNSIDTAKIEETEEHSPTPNKDDETENDIMPSSEDEDISNGNPNQSGRETLFATVRKGRKFEE</sequence>
<dbReference type="GO" id="GO:1903373">
    <property type="term" value="P:positive regulation of endoplasmic reticulum tubular network organization"/>
    <property type="evidence" value="ECO:0007669"/>
    <property type="project" value="UniProtKB-UniRule"/>
</dbReference>
<reference evidence="4" key="1">
    <citation type="submission" date="2021-03" db="EMBL/GenBank/DDBJ databases">
        <authorList>
            <person name="Tagirdzhanova G."/>
        </authorList>
    </citation>
    <scope>NUCLEOTIDE SEQUENCE</scope>
</reference>
<keyword evidence="1" id="KW-0479">Metal-binding</keyword>
<dbReference type="GO" id="GO:0008270">
    <property type="term" value="F:zinc ion binding"/>
    <property type="evidence" value="ECO:0007669"/>
    <property type="project" value="UniProtKB-KW"/>
</dbReference>
<gene>
    <name evidence="4" type="ORF">GOMPHAMPRED_002568</name>
</gene>
<feature type="domain" description="Lunapark zinc ribbon" evidence="3">
    <location>
        <begin position="249"/>
        <end position="305"/>
    </location>
</feature>
<dbReference type="Pfam" id="PF10058">
    <property type="entry name" value="Zn_ribbon_10"/>
    <property type="match status" value="1"/>
</dbReference>
<comment type="subcellular location">
    <subcellularLocation>
        <location evidence="1">Endoplasmic reticulum membrane</location>
        <topology evidence="1">Multi-pass membrane protein</topology>
    </subcellularLocation>
</comment>
<feature type="transmembrane region" description="Helical" evidence="1">
    <location>
        <begin position="47"/>
        <end position="68"/>
    </location>
</feature>
<evidence type="ECO:0000256" key="2">
    <source>
        <dbReference type="SAM" id="MobiDB-lite"/>
    </source>
</evidence>
<evidence type="ECO:0000259" key="3">
    <source>
        <dbReference type="Pfam" id="PF10058"/>
    </source>
</evidence>
<dbReference type="InterPro" id="IPR040115">
    <property type="entry name" value="Lnp"/>
</dbReference>
<feature type="compositionally biased region" description="Low complexity" evidence="2">
    <location>
        <begin position="202"/>
        <end position="212"/>
    </location>
</feature>
<name>A0A8H3FK92_9LECA</name>
<organism evidence="4 5">
    <name type="scientific">Gomphillus americanus</name>
    <dbReference type="NCBI Taxonomy" id="1940652"/>
    <lineage>
        <taxon>Eukaryota</taxon>
        <taxon>Fungi</taxon>
        <taxon>Dikarya</taxon>
        <taxon>Ascomycota</taxon>
        <taxon>Pezizomycotina</taxon>
        <taxon>Lecanoromycetes</taxon>
        <taxon>OSLEUM clade</taxon>
        <taxon>Ostropomycetidae</taxon>
        <taxon>Ostropales</taxon>
        <taxon>Graphidaceae</taxon>
        <taxon>Gomphilloideae</taxon>
        <taxon>Gomphillus</taxon>
    </lineage>
</organism>
<comment type="domain">
    <text evidence="1">The C4-type zinc finger motif is necessary both for its ER three-way tubular junction localization and formation.</text>
</comment>
<protein>
    <recommendedName>
        <fullName evidence="1">Endoplasmic reticulum junction formation protein lunapark</fullName>
    </recommendedName>
</protein>
<dbReference type="AlphaFoldDB" id="A0A8H3FK92"/>
<dbReference type="PANTHER" id="PTHR22166:SF12">
    <property type="entry name" value="ENDOPLASMIC RETICULUM JUNCTION FORMATION PROTEIN LUNAPARK"/>
    <property type="match status" value="1"/>
</dbReference>
<evidence type="ECO:0000256" key="1">
    <source>
        <dbReference type="RuleBase" id="RU367073"/>
    </source>
</evidence>
<accession>A0A8H3FK92</accession>
<evidence type="ECO:0000313" key="4">
    <source>
        <dbReference type="EMBL" id="CAF9922476.1"/>
    </source>
</evidence>
<keyword evidence="1" id="KW-0472">Membrane</keyword>
<feature type="compositionally biased region" description="Basic and acidic residues" evidence="2">
    <location>
        <begin position="156"/>
        <end position="165"/>
    </location>
</feature>
<dbReference type="EMBL" id="CAJPDQ010000018">
    <property type="protein sequence ID" value="CAF9922476.1"/>
    <property type="molecule type" value="Genomic_DNA"/>
</dbReference>
<feature type="transmembrane region" description="Helical" evidence="1">
    <location>
        <begin position="74"/>
        <end position="92"/>
    </location>
</feature>
<comment type="function">
    <text evidence="1">Plays a role in determining ER morphology.</text>
</comment>